<evidence type="ECO:0000313" key="8">
    <source>
        <dbReference type="Proteomes" id="UP001285441"/>
    </source>
</evidence>
<dbReference type="Pfam" id="PF06870">
    <property type="entry name" value="RNA_pol_I_A49"/>
    <property type="match status" value="1"/>
</dbReference>
<dbReference type="EMBL" id="JAULSW010000007">
    <property type="protein sequence ID" value="KAK3375258.1"/>
    <property type="molecule type" value="Genomic_DNA"/>
</dbReference>
<dbReference type="GO" id="GO:0006351">
    <property type="term" value="P:DNA-templated transcription"/>
    <property type="evidence" value="ECO:0007669"/>
    <property type="project" value="InterPro"/>
</dbReference>
<evidence type="ECO:0000256" key="4">
    <source>
        <dbReference type="ARBA" id="ARBA00023163"/>
    </source>
</evidence>
<comment type="similarity">
    <text evidence="2">Belongs to the eukaryotic RPA49/POLR1E RNA polymerase subunit family.</text>
</comment>
<keyword evidence="4" id="KW-0804">Transcription</keyword>
<keyword evidence="8" id="KW-1185">Reference proteome</keyword>
<comment type="caution">
    <text evidence="7">The sequence shown here is derived from an EMBL/GenBank/DDBJ whole genome shotgun (WGS) entry which is preliminary data.</text>
</comment>
<accession>A0AAE0KEJ0</accession>
<reference evidence="7" key="1">
    <citation type="journal article" date="2023" name="Mol. Phylogenet. Evol.">
        <title>Genome-scale phylogeny and comparative genomics of the fungal order Sordariales.</title>
        <authorList>
            <person name="Hensen N."/>
            <person name="Bonometti L."/>
            <person name="Westerberg I."/>
            <person name="Brannstrom I.O."/>
            <person name="Guillou S."/>
            <person name="Cros-Aarteil S."/>
            <person name="Calhoun S."/>
            <person name="Haridas S."/>
            <person name="Kuo A."/>
            <person name="Mondo S."/>
            <person name="Pangilinan J."/>
            <person name="Riley R."/>
            <person name="LaButti K."/>
            <person name="Andreopoulos B."/>
            <person name="Lipzen A."/>
            <person name="Chen C."/>
            <person name="Yan M."/>
            <person name="Daum C."/>
            <person name="Ng V."/>
            <person name="Clum A."/>
            <person name="Steindorff A."/>
            <person name="Ohm R.A."/>
            <person name="Martin F."/>
            <person name="Silar P."/>
            <person name="Natvig D.O."/>
            <person name="Lalanne C."/>
            <person name="Gautier V."/>
            <person name="Ament-Velasquez S.L."/>
            <person name="Kruys A."/>
            <person name="Hutchinson M.I."/>
            <person name="Powell A.J."/>
            <person name="Barry K."/>
            <person name="Miller A.N."/>
            <person name="Grigoriev I.V."/>
            <person name="Debuchy R."/>
            <person name="Gladieux P."/>
            <person name="Hiltunen Thoren M."/>
            <person name="Johannesson H."/>
        </authorList>
    </citation>
    <scope>NUCLEOTIDE SEQUENCE</scope>
    <source>
        <strain evidence="7">CBS 232.78</strain>
    </source>
</reference>
<dbReference type="PANTHER" id="PTHR14440">
    <property type="entry name" value="DNA-DIRECTED RNA POLYMERASE I SUBUNIT RPA49"/>
    <property type="match status" value="1"/>
</dbReference>
<dbReference type="InterPro" id="IPR009668">
    <property type="entry name" value="RNA_pol-assoc_fac_A49-like"/>
</dbReference>
<evidence type="ECO:0000313" key="7">
    <source>
        <dbReference type="EMBL" id="KAK3375258.1"/>
    </source>
</evidence>
<protein>
    <submittedName>
        <fullName evidence="7">RNA polymerase I associated factor, A49-like protein</fullName>
    </submittedName>
</protein>
<keyword evidence="3" id="KW-0240">DNA-directed RNA polymerase</keyword>
<organism evidence="7 8">
    <name type="scientific">Podospora didyma</name>
    <dbReference type="NCBI Taxonomy" id="330526"/>
    <lineage>
        <taxon>Eukaryota</taxon>
        <taxon>Fungi</taxon>
        <taxon>Dikarya</taxon>
        <taxon>Ascomycota</taxon>
        <taxon>Pezizomycotina</taxon>
        <taxon>Sordariomycetes</taxon>
        <taxon>Sordariomycetidae</taxon>
        <taxon>Sordariales</taxon>
        <taxon>Podosporaceae</taxon>
        <taxon>Podospora</taxon>
    </lineage>
</organism>
<evidence type="ECO:0000256" key="1">
    <source>
        <dbReference type="ARBA" id="ARBA00004604"/>
    </source>
</evidence>
<evidence type="ECO:0000256" key="6">
    <source>
        <dbReference type="SAM" id="MobiDB-lite"/>
    </source>
</evidence>
<evidence type="ECO:0000256" key="5">
    <source>
        <dbReference type="ARBA" id="ARBA00023242"/>
    </source>
</evidence>
<name>A0AAE0KEJ0_9PEZI</name>
<feature type="compositionally biased region" description="Basic and acidic residues" evidence="6">
    <location>
        <begin position="1"/>
        <end position="27"/>
    </location>
</feature>
<sequence length="436" mass="49064">MAKDSTLEKRKRPEDGSSKEKKNKSAERNQQPTLAVTAHITKIMKPKISPPVVAVTPGIVLSDTKEFYAYNEENPAKRRKNGAATELLLHSFNQNMDYTARNERPRGAEPLLNSYLAIYDPISGDMQLIEAQKMVVRGTVRKQKASDEAMADRTQKQSMYDMRTELGEAFGTKKSKKAIRAVVENAITAPAGDKLANGDLAMVNSIRNSSKAMATREELQAVVDQARPVPRGNLDAEDIQDVYVASEIIGAELLNSIPVMDWQEKTKALQPIEVPSRFVANRIARVASNENAVERLKVMRYLLWLLILWGSVEKGRDRGTKTLANRGQLRYLLAPASDLVIESLRRKFTDNGVMRKTHIDLLMTHCCTFASIIDNFEVDTFDLREDLKLEQKQVNQYFQEIGAQIKVSKAGNKTRVIAKLALPLQFPQIRQGRQRK</sequence>
<dbReference type="GO" id="GO:0005730">
    <property type="term" value="C:nucleolus"/>
    <property type="evidence" value="ECO:0007669"/>
    <property type="project" value="UniProtKB-SubCell"/>
</dbReference>
<dbReference type="AlphaFoldDB" id="A0AAE0KEJ0"/>
<reference evidence="7" key="2">
    <citation type="submission" date="2023-06" db="EMBL/GenBank/DDBJ databases">
        <authorList>
            <consortium name="Lawrence Berkeley National Laboratory"/>
            <person name="Haridas S."/>
            <person name="Hensen N."/>
            <person name="Bonometti L."/>
            <person name="Westerberg I."/>
            <person name="Brannstrom I.O."/>
            <person name="Guillou S."/>
            <person name="Cros-Aarteil S."/>
            <person name="Calhoun S."/>
            <person name="Kuo A."/>
            <person name="Mondo S."/>
            <person name="Pangilinan J."/>
            <person name="Riley R."/>
            <person name="LaButti K."/>
            <person name="Andreopoulos B."/>
            <person name="Lipzen A."/>
            <person name="Chen C."/>
            <person name="Yanf M."/>
            <person name="Daum C."/>
            <person name="Ng V."/>
            <person name="Clum A."/>
            <person name="Steindorff A."/>
            <person name="Ohm R."/>
            <person name="Martin F."/>
            <person name="Silar P."/>
            <person name="Natvig D."/>
            <person name="Lalanne C."/>
            <person name="Gautier V."/>
            <person name="Ament-velasquez S.L."/>
            <person name="Kruys A."/>
            <person name="Hutchinson M.I."/>
            <person name="Powell A.J."/>
            <person name="Barry K."/>
            <person name="Miller A.N."/>
            <person name="Grigoriev I.V."/>
            <person name="Debuchy R."/>
            <person name="Gladieux P."/>
            <person name="Thoren M.H."/>
            <person name="Johannesson H."/>
        </authorList>
    </citation>
    <scope>NUCLEOTIDE SEQUENCE</scope>
    <source>
        <strain evidence="7">CBS 232.78</strain>
    </source>
</reference>
<comment type="subcellular location">
    <subcellularLocation>
        <location evidence="1">Nucleus</location>
        <location evidence="1">Nucleolus</location>
    </subcellularLocation>
</comment>
<keyword evidence="5" id="KW-0539">Nucleus</keyword>
<dbReference type="GO" id="GO:0000428">
    <property type="term" value="C:DNA-directed RNA polymerase complex"/>
    <property type="evidence" value="ECO:0007669"/>
    <property type="project" value="UniProtKB-KW"/>
</dbReference>
<evidence type="ECO:0000256" key="2">
    <source>
        <dbReference type="ARBA" id="ARBA00009430"/>
    </source>
</evidence>
<proteinExistence type="inferred from homology"/>
<feature type="region of interest" description="Disordered" evidence="6">
    <location>
        <begin position="1"/>
        <end position="33"/>
    </location>
</feature>
<dbReference type="Proteomes" id="UP001285441">
    <property type="component" value="Unassembled WGS sequence"/>
</dbReference>
<evidence type="ECO:0000256" key="3">
    <source>
        <dbReference type="ARBA" id="ARBA00022478"/>
    </source>
</evidence>
<dbReference type="GO" id="GO:0003677">
    <property type="term" value="F:DNA binding"/>
    <property type="evidence" value="ECO:0007669"/>
    <property type="project" value="InterPro"/>
</dbReference>
<gene>
    <name evidence="7" type="ORF">B0H63DRAFT_563193</name>
</gene>